<keyword evidence="9" id="KW-0812">Transmembrane</keyword>
<feature type="transmembrane region" description="Helical" evidence="9">
    <location>
        <begin position="539"/>
        <end position="560"/>
    </location>
</feature>
<evidence type="ECO:0000256" key="8">
    <source>
        <dbReference type="SAM" id="MobiDB-lite"/>
    </source>
</evidence>
<dbReference type="PROSITE" id="PS50082">
    <property type="entry name" value="WD_REPEATS_2"/>
    <property type="match status" value="1"/>
</dbReference>
<evidence type="ECO:0000256" key="9">
    <source>
        <dbReference type="SAM" id="Phobius"/>
    </source>
</evidence>
<dbReference type="SUPFAM" id="SSF56112">
    <property type="entry name" value="Protein kinase-like (PK-like)"/>
    <property type="match status" value="1"/>
</dbReference>
<keyword evidence="5" id="KW-0418">Kinase</keyword>
<reference evidence="11 12" key="1">
    <citation type="journal article" date="2019" name="Int. J. Syst. Evol. Microbiol.">
        <title>The Global Catalogue of Microorganisms (GCM) 10K type strain sequencing project: providing services to taxonomists for standard genome sequencing and annotation.</title>
        <authorList>
            <consortium name="The Broad Institute Genomics Platform"/>
            <consortium name="The Broad Institute Genome Sequencing Center for Infectious Disease"/>
            <person name="Wu L."/>
            <person name="Ma J."/>
        </authorList>
    </citation>
    <scope>NUCLEOTIDE SEQUENCE [LARGE SCALE GENOMIC DNA]</scope>
    <source>
        <strain evidence="11 12">JCM 16114</strain>
    </source>
</reference>
<dbReference type="PROSITE" id="PS50011">
    <property type="entry name" value="PROTEIN_KINASE_DOM"/>
    <property type="match status" value="1"/>
</dbReference>
<keyword evidence="1 7" id="KW-0853">WD repeat</keyword>
<keyword evidence="2" id="KW-0808">Transferase</keyword>
<dbReference type="InterPro" id="IPR001680">
    <property type="entry name" value="WD40_rpt"/>
</dbReference>
<dbReference type="InterPro" id="IPR000719">
    <property type="entry name" value="Prot_kinase_dom"/>
</dbReference>
<comment type="caution">
    <text evidence="11">The sequence shown here is derived from an EMBL/GenBank/DDBJ whole genome shotgun (WGS) entry which is preliminary data.</text>
</comment>
<evidence type="ECO:0000313" key="12">
    <source>
        <dbReference type="Proteomes" id="UP001499843"/>
    </source>
</evidence>
<dbReference type="Pfam" id="PF20703">
    <property type="entry name" value="nSTAND1"/>
    <property type="match status" value="1"/>
</dbReference>
<sequence>MAVAIIQPVMGNALIDGDPQRLGDYWLAGRLGAGGQGVVYEGYDPDGTRVAIKVLSGDPVRDPGLRDGMVKEAVSAQRVASFCTARVLDADLEGPRPYIVSEYVEGRSLRSAGRAFSGGELHRLATAIATALTAIHDAGVVHRDLKPDNVLLGPDGPRVIDFGIARTLEMSLTSTGLVKGTPGYMAPEVFSGERAGPAADVFAWGAVVWFAATGRDPFTGESLGAVMHRVLSHEPDLDVLPDSLREQVRAALSKEPGQRPSARGLLLSLVSGASLGLNAPGLLGDDAGDPDAPDLPRDDGTGTLDAQHLADGGSAAGGGGGGAGNGGGAGGGGAGGGAGNGGGAGGGAGGAGKLDTPRLLALGAGDGRRVGTPADDPALGVLAEDAYALLSPEDKELAPELFLRLITVSDEGELALRRPRRSELPDGVERVVAAFPYLVSGTDPVRLLRPALPLAWPRLRAWIEADRDGLAVHRRISTAVGRWQDHGRRDGDLFSGSTLDDALSWAAAGRRHITLTPAERDFLAAGAALTRRRSRRTRLAAVGLAVLLVLALAAGGLAVWQSRTLAEQSAKLAQQRDAAESARLAAAADAVRGQDPVLGMLLSAEAGRLSATDEARSSLLASAADPATAAFRDPDTGPDVVRALTPDGRSLVSVSPDEVKVWDVATGKRTGGFTGLPGRRLRQVAVSADGRLLAIADAAGVGVWELTTGRSVGKRLSAPDEIELSVLFSGGRLVVSIGQAKYVYDWLTGRSIPLPTMEQVAVHPGGGYAVAGRGLWTLPSGKAGSGYGDVCAHCYSVPVFSPDGRTLAISQDSGLTLYDTRTREELRTIDGWQPGALPVFSQDGELLAGIGTTVTVWRLDADEPLLLKREPQDPASAGAFGPTGLRYLSDDTVVTLKPNPRAADELDSVRLSADGRVLATHALGSGSVTLNGEGRPAGAFDDYDSELTMSGDGRLLAIRRGEGVAVRDSATWRELAGLTPGFADVWETNAALPTPRGLWTAGEKAFTLWSLPGGRRLKQVPRPRLLGWAAGADGRLVGLDADQSRVVDLESGKPVGARLTLPAHSDEVWFSPGLKLVAVNFAGRVGVWDVATGAQSGGWLRIGGAAWDAAFSADGRLLAIAAQDETLTLWDVRQGRRIGPEVVLSEAARSVAFAAGSGELVAIGRDGRLTRLPTGVERLAEAACARAGRALTQAEWRRHLPDRPFERSCPSDG</sequence>
<dbReference type="InterPro" id="IPR019775">
    <property type="entry name" value="WD40_repeat_CS"/>
</dbReference>
<keyword evidence="6" id="KW-0067">ATP-binding</keyword>
<organism evidence="11 12">
    <name type="scientific">Nonomuraea monospora</name>
    <dbReference type="NCBI Taxonomy" id="568818"/>
    <lineage>
        <taxon>Bacteria</taxon>
        <taxon>Bacillati</taxon>
        <taxon>Actinomycetota</taxon>
        <taxon>Actinomycetes</taxon>
        <taxon>Streptosporangiales</taxon>
        <taxon>Streptosporangiaceae</taxon>
        <taxon>Nonomuraea</taxon>
    </lineage>
</organism>
<dbReference type="EMBL" id="BAAAQX010000002">
    <property type="protein sequence ID" value="GAA2205249.1"/>
    <property type="molecule type" value="Genomic_DNA"/>
</dbReference>
<keyword evidence="9" id="KW-1133">Transmembrane helix</keyword>
<evidence type="ECO:0000259" key="10">
    <source>
        <dbReference type="PROSITE" id="PS50011"/>
    </source>
</evidence>
<dbReference type="SMART" id="SM00320">
    <property type="entry name" value="WD40"/>
    <property type="match status" value="4"/>
</dbReference>
<evidence type="ECO:0000256" key="1">
    <source>
        <dbReference type="ARBA" id="ARBA00022574"/>
    </source>
</evidence>
<dbReference type="PANTHER" id="PTHR43289">
    <property type="entry name" value="MITOGEN-ACTIVATED PROTEIN KINASE KINASE KINASE 20-RELATED"/>
    <property type="match status" value="1"/>
</dbReference>
<feature type="domain" description="Protein kinase" evidence="10">
    <location>
        <begin position="25"/>
        <end position="270"/>
    </location>
</feature>
<proteinExistence type="predicted"/>
<evidence type="ECO:0000256" key="7">
    <source>
        <dbReference type="PROSITE-ProRule" id="PRU00221"/>
    </source>
</evidence>
<evidence type="ECO:0000313" key="11">
    <source>
        <dbReference type="EMBL" id="GAA2205249.1"/>
    </source>
</evidence>
<name>A0ABN3C7S2_9ACTN</name>
<dbReference type="SMART" id="SM00220">
    <property type="entry name" value="S_TKc"/>
    <property type="match status" value="1"/>
</dbReference>
<evidence type="ECO:0000256" key="4">
    <source>
        <dbReference type="ARBA" id="ARBA00022741"/>
    </source>
</evidence>
<dbReference type="Gene3D" id="3.30.200.20">
    <property type="entry name" value="Phosphorylase Kinase, domain 1"/>
    <property type="match status" value="1"/>
</dbReference>
<dbReference type="InterPro" id="IPR049052">
    <property type="entry name" value="nSTAND1"/>
</dbReference>
<evidence type="ECO:0000256" key="6">
    <source>
        <dbReference type="ARBA" id="ARBA00022840"/>
    </source>
</evidence>
<dbReference type="CDD" id="cd14014">
    <property type="entry name" value="STKc_PknB_like"/>
    <property type="match status" value="1"/>
</dbReference>
<dbReference type="InterPro" id="IPR015943">
    <property type="entry name" value="WD40/YVTN_repeat-like_dom_sf"/>
</dbReference>
<dbReference type="InterPro" id="IPR011047">
    <property type="entry name" value="Quinoprotein_ADH-like_sf"/>
</dbReference>
<dbReference type="PANTHER" id="PTHR43289:SF34">
    <property type="entry name" value="SERINE_THREONINE-PROTEIN KINASE YBDM-RELATED"/>
    <property type="match status" value="1"/>
</dbReference>
<dbReference type="SUPFAM" id="SSF50998">
    <property type="entry name" value="Quinoprotein alcohol dehydrogenase-like"/>
    <property type="match status" value="1"/>
</dbReference>
<keyword evidence="9" id="KW-0472">Membrane</keyword>
<keyword evidence="3" id="KW-0677">Repeat</keyword>
<keyword evidence="12" id="KW-1185">Reference proteome</keyword>
<dbReference type="Gene3D" id="1.10.510.10">
    <property type="entry name" value="Transferase(Phosphotransferase) domain 1"/>
    <property type="match status" value="1"/>
</dbReference>
<dbReference type="Gene3D" id="2.130.10.10">
    <property type="entry name" value="YVTN repeat-like/Quinoprotein amine dehydrogenase"/>
    <property type="match status" value="3"/>
</dbReference>
<evidence type="ECO:0000256" key="3">
    <source>
        <dbReference type="ARBA" id="ARBA00022737"/>
    </source>
</evidence>
<dbReference type="Pfam" id="PF00069">
    <property type="entry name" value="Pkinase"/>
    <property type="match status" value="1"/>
</dbReference>
<protein>
    <recommendedName>
        <fullName evidence="10">Protein kinase domain-containing protein</fullName>
    </recommendedName>
</protein>
<keyword evidence="4" id="KW-0547">Nucleotide-binding</keyword>
<dbReference type="RefSeq" id="WP_344470826.1">
    <property type="nucleotide sequence ID" value="NZ_BAAAQX010000002.1"/>
</dbReference>
<evidence type="ECO:0000256" key="2">
    <source>
        <dbReference type="ARBA" id="ARBA00022679"/>
    </source>
</evidence>
<evidence type="ECO:0000256" key="5">
    <source>
        <dbReference type="ARBA" id="ARBA00022777"/>
    </source>
</evidence>
<feature type="region of interest" description="Disordered" evidence="8">
    <location>
        <begin position="281"/>
        <end position="319"/>
    </location>
</feature>
<feature type="repeat" description="WD" evidence="7">
    <location>
        <begin position="1110"/>
        <end position="1140"/>
    </location>
</feature>
<dbReference type="PROSITE" id="PS00108">
    <property type="entry name" value="PROTEIN_KINASE_ST"/>
    <property type="match status" value="1"/>
</dbReference>
<accession>A0ABN3C7S2</accession>
<dbReference type="Proteomes" id="UP001499843">
    <property type="component" value="Unassembled WGS sequence"/>
</dbReference>
<dbReference type="InterPro" id="IPR011009">
    <property type="entry name" value="Kinase-like_dom_sf"/>
</dbReference>
<dbReference type="PROSITE" id="PS00678">
    <property type="entry name" value="WD_REPEATS_1"/>
    <property type="match status" value="1"/>
</dbReference>
<gene>
    <name evidence="11" type="ORF">GCM10009850_007720</name>
</gene>
<dbReference type="InterPro" id="IPR008271">
    <property type="entry name" value="Ser/Thr_kinase_AS"/>
</dbReference>